<dbReference type="InterPro" id="IPR000639">
    <property type="entry name" value="Epox_hydrolase-like"/>
</dbReference>
<dbReference type="PRINTS" id="PR00412">
    <property type="entry name" value="EPOXHYDRLASE"/>
</dbReference>
<protein>
    <submittedName>
        <fullName evidence="2">Alpha/beta hydrolase</fullName>
    </submittedName>
</protein>
<dbReference type="Gene3D" id="3.40.50.1820">
    <property type="entry name" value="alpha/beta hydrolase"/>
    <property type="match status" value="1"/>
</dbReference>
<keyword evidence="2" id="KW-0378">Hydrolase</keyword>
<evidence type="ECO:0000313" key="3">
    <source>
        <dbReference type="Proteomes" id="UP001139971"/>
    </source>
</evidence>
<keyword evidence="3" id="KW-1185">Reference proteome</keyword>
<dbReference type="SUPFAM" id="SSF53474">
    <property type="entry name" value="alpha/beta-Hydrolases"/>
    <property type="match status" value="1"/>
</dbReference>
<dbReference type="PANTHER" id="PTHR43798:SF33">
    <property type="entry name" value="HYDROLASE, PUTATIVE (AFU_ORTHOLOGUE AFUA_2G14860)-RELATED"/>
    <property type="match status" value="1"/>
</dbReference>
<dbReference type="InterPro" id="IPR000073">
    <property type="entry name" value="AB_hydrolase_1"/>
</dbReference>
<dbReference type="GO" id="GO:0046464">
    <property type="term" value="P:acylglycerol catabolic process"/>
    <property type="evidence" value="ECO:0007669"/>
    <property type="project" value="TreeGrafter"/>
</dbReference>
<dbReference type="AlphaFoldDB" id="A0A9X4BGM6"/>
<reference evidence="2" key="1">
    <citation type="submission" date="2023-02" db="EMBL/GenBank/DDBJ databases">
        <title>Tahibacter soli sp. nov. isolated from soil.</title>
        <authorList>
            <person name="Baek J.H."/>
            <person name="Lee J.K."/>
            <person name="Choi D.G."/>
            <person name="Jeon C.O."/>
        </authorList>
    </citation>
    <scope>NUCLEOTIDE SEQUENCE</scope>
    <source>
        <strain evidence="2">BL</strain>
    </source>
</reference>
<gene>
    <name evidence="2" type="ORF">OD750_010585</name>
</gene>
<dbReference type="Pfam" id="PF00561">
    <property type="entry name" value="Abhydrolase_1"/>
    <property type="match status" value="1"/>
</dbReference>
<dbReference type="Proteomes" id="UP001139971">
    <property type="component" value="Unassembled WGS sequence"/>
</dbReference>
<organism evidence="2 3">
    <name type="scientific">Tahibacter soli</name>
    <dbReference type="NCBI Taxonomy" id="2983605"/>
    <lineage>
        <taxon>Bacteria</taxon>
        <taxon>Pseudomonadati</taxon>
        <taxon>Pseudomonadota</taxon>
        <taxon>Gammaproteobacteria</taxon>
        <taxon>Lysobacterales</taxon>
        <taxon>Rhodanobacteraceae</taxon>
        <taxon>Tahibacter</taxon>
    </lineage>
</organism>
<dbReference type="GO" id="GO:0016020">
    <property type="term" value="C:membrane"/>
    <property type="evidence" value="ECO:0007669"/>
    <property type="project" value="TreeGrafter"/>
</dbReference>
<comment type="caution">
    <text evidence="2">The sequence shown here is derived from an EMBL/GenBank/DDBJ whole genome shotgun (WGS) entry which is preliminary data.</text>
</comment>
<dbReference type="EMBL" id="JAOVZO020000015">
    <property type="protein sequence ID" value="MDC8012990.1"/>
    <property type="molecule type" value="Genomic_DNA"/>
</dbReference>
<evidence type="ECO:0000259" key="1">
    <source>
        <dbReference type="Pfam" id="PF00561"/>
    </source>
</evidence>
<dbReference type="RefSeq" id="WP_263544680.1">
    <property type="nucleotide sequence ID" value="NZ_JAOVZO020000015.1"/>
</dbReference>
<evidence type="ECO:0000313" key="2">
    <source>
        <dbReference type="EMBL" id="MDC8012990.1"/>
    </source>
</evidence>
<proteinExistence type="predicted"/>
<dbReference type="PANTHER" id="PTHR43798">
    <property type="entry name" value="MONOACYLGLYCEROL LIPASE"/>
    <property type="match status" value="1"/>
</dbReference>
<name>A0A9X4BGM6_9GAMM</name>
<dbReference type="InterPro" id="IPR050266">
    <property type="entry name" value="AB_hydrolase_sf"/>
</dbReference>
<dbReference type="InterPro" id="IPR029058">
    <property type="entry name" value="AB_hydrolase_fold"/>
</dbReference>
<feature type="domain" description="AB hydrolase-1" evidence="1">
    <location>
        <begin position="34"/>
        <end position="278"/>
    </location>
</feature>
<accession>A0A9X4BGM6</accession>
<sequence>MNTISLPDWRAGGHYFSHEGRTIFFRDDGPRDAPALLLIHGFPTASWDWAVLWAALASRFRTIGLDMLGFGWSAKPRDHDYRIADQADLQEALLRRLDIDACDVLAHDYGDTVAQELLARRVEARDARPAIRSACFLNGGLFPETHRAAFVQKLLASPAGGLVARLTGRRALARNLRRIFGPGTPPDAEHLDGFWTLIDHDGGRAVLPRLIRYVEERRTHRERWVGALRNTRTPLKLICGASDPISGAHMAQRYHELVPAADVTLLEGIGHYPQVEAPIDVERAYLRFRDRVGG</sequence>
<dbReference type="GO" id="GO:0047372">
    <property type="term" value="F:monoacylglycerol lipase activity"/>
    <property type="evidence" value="ECO:0007669"/>
    <property type="project" value="TreeGrafter"/>
</dbReference>